<organism evidence="6 7">
    <name type="scientific">Eubacterium oxidoreducens</name>
    <dbReference type="NCBI Taxonomy" id="1732"/>
    <lineage>
        <taxon>Bacteria</taxon>
        <taxon>Bacillati</taxon>
        <taxon>Bacillota</taxon>
        <taxon>Clostridia</taxon>
        <taxon>Eubacteriales</taxon>
        <taxon>Eubacteriaceae</taxon>
        <taxon>Eubacterium</taxon>
    </lineage>
</organism>
<dbReference type="PANTHER" id="PTHR11228:SF35">
    <property type="entry name" value="MOLYBDENUM COFACTOR BIOSYNTHESIS PROTEIN A-RELATED"/>
    <property type="match status" value="1"/>
</dbReference>
<keyword evidence="2" id="KW-0479">Metal-binding</keyword>
<sequence length="371" mass="42358">MDALSMFGGAAERLTQKALEQRIPISSTFELLPTCNMRCKMCYIVHQNLSKEQIKKVEFWDSLCDEMIAEGLLFLLVTGGEPLTYPWFRELMERLAKKPVHIALNTNGTLIDDKMADFLMTIYPYQVNISLYGASDETYEKLCGMPGGFSKVSQAIQRLLDRGMKVELHTTMVPDNVHEKEAIAQLAEEWEVPLKMTHYMFPPYRKEERMGTASYRLTPRKAAEVAFWNVCRQLQNPANRKQAFELLCNTFDNPKIYGAYGRKGILCRGGLASSWVDYQGRISGCGISNYEQIDLNKVSFKRAWDQLVSQTEQIEVSMECRICPYRCICSVCVAAAYCETSDVGGTPKYLCEMAKEYARLIKKEYEELKGL</sequence>
<evidence type="ECO:0000256" key="2">
    <source>
        <dbReference type="ARBA" id="ARBA00022723"/>
    </source>
</evidence>
<keyword evidence="7" id="KW-1185">Reference proteome</keyword>
<evidence type="ECO:0000256" key="1">
    <source>
        <dbReference type="ARBA" id="ARBA00022691"/>
    </source>
</evidence>
<dbReference type="AlphaFoldDB" id="A0A1G6AV61"/>
<dbReference type="InterPro" id="IPR050377">
    <property type="entry name" value="Radical_SAM_PqqE_MftC-like"/>
</dbReference>
<proteinExistence type="predicted"/>
<evidence type="ECO:0000313" key="6">
    <source>
        <dbReference type="EMBL" id="SDB12222.1"/>
    </source>
</evidence>
<keyword evidence="3" id="KW-0408">Iron</keyword>
<dbReference type="RefSeq" id="WP_090172715.1">
    <property type="nucleotide sequence ID" value="NZ_FMXR01000007.1"/>
</dbReference>
<dbReference type="InterPro" id="IPR013785">
    <property type="entry name" value="Aldolase_TIM"/>
</dbReference>
<keyword evidence="4" id="KW-0411">Iron-sulfur</keyword>
<gene>
    <name evidence="6" type="ORF">SAMN02910417_00920</name>
</gene>
<dbReference type="GO" id="GO:0003824">
    <property type="term" value="F:catalytic activity"/>
    <property type="evidence" value="ECO:0007669"/>
    <property type="project" value="InterPro"/>
</dbReference>
<dbReference type="CDD" id="cd01335">
    <property type="entry name" value="Radical_SAM"/>
    <property type="match status" value="1"/>
</dbReference>
<dbReference type="SFLD" id="SFLDG01067">
    <property type="entry name" value="SPASM/twitch_domain_containing"/>
    <property type="match status" value="1"/>
</dbReference>
<evidence type="ECO:0000313" key="7">
    <source>
        <dbReference type="Proteomes" id="UP000199228"/>
    </source>
</evidence>
<keyword evidence="1" id="KW-0949">S-adenosyl-L-methionine</keyword>
<dbReference type="STRING" id="1732.SAMN02910417_00920"/>
<evidence type="ECO:0000256" key="4">
    <source>
        <dbReference type="ARBA" id="ARBA00023014"/>
    </source>
</evidence>
<name>A0A1G6AV61_EUBOX</name>
<accession>A0A1G6AV61</accession>
<dbReference type="GO" id="GO:0046872">
    <property type="term" value="F:metal ion binding"/>
    <property type="evidence" value="ECO:0007669"/>
    <property type="project" value="UniProtKB-KW"/>
</dbReference>
<feature type="domain" description="Radical SAM core" evidence="5">
    <location>
        <begin position="21"/>
        <end position="241"/>
    </location>
</feature>
<evidence type="ECO:0000256" key="3">
    <source>
        <dbReference type="ARBA" id="ARBA00023004"/>
    </source>
</evidence>
<dbReference type="Proteomes" id="UP000199228">
    <property type="component" value="Unassembled WGS sequence"/>
</dbReference>
<evidence type="ECO:0000259" key="5">
    <source>
        <dbReference type="PROSITE" id="PS51918"/>
    </source>
</evidence>
<dbReference type="InterPro" id="IPR058240">
    <property type="entry name" value="rSAM_sf"/>
</dbReference>
<dbReference type="GO" id="GO:0051536">
    <property type="term" value="F:iron-sulfur cluster binding"/>
    <property type="evidence" value="ECO:0007669"/>
    <property type="project" value="UniProtKB-KW"/>
</dbReference>
<dbReference type="EMBL" id="FMXR01000007">
    <property type="protein sequence ID" value="SDB12222.1"/>
    <property type="molecule type" value="Genomic_DNA"/>
</dbReference>
<dbReference type="SFLD" id="SFLDG01386">
    <property type="entry name" value="main_SPASM_domain-containing"/>
    <property type="match status" value="1"/>
</dbReference>
<dbReference type="PANTHER" id="PTHR11228">
    <property type="entry name" value="RADICAL SAM DOMAIN PROTEIN"/>
    <property type="match status" value="1"/>
</dbReference>
<dbReference type="Pfam" id="PF04055">
    <property type="entry name" value="Radical_SAM"/>
    <property type="match status" value="1"/>
</dbReference>
<dbReference type="SUPFAM" id="SSF102114">
    <property type="entry name" value="Radical SAM enzymes"/>
    <property type="match status" value="1"/>
</dbReference>
<dbReference type="PROSITE" id="PS51918">
    <property type="entry name" value="RADICAL_SAM"/>
    <property type="match status" value="1"/>
</dbReference>
<dbReference type="SFLD" id="SFLDS00029">
    <property type="entry name" value="Radical_SAM"/>
    <property type="match status" value="1"/>
</dbReference>
<reference evidence="6 7" key="1">
    <citation type="submission" date="2016-10" db="EMBL/GenBank/DDBJ databases">
        <authorList>
            <person name="de Groot N.N."/>
        </authorList>
    </citation>
    <scope>NUCLEOTIDE SEQUENCE [LARGE SCALE GENOMIC DNA]</scope>
    <source>
        <strain evidence="6 7">DSM 3217</strain>
    </source>
</reference>
<dbReference type="InterPro" id="IPR007197">
    <property type="entry name" value="rSAM"/>
</dbReference>
<protein>
    <submittedName>
        <fullName evidence="6">Radical SAM superfamily enzyme, MoaA/NifB/PqqE/SkfB family</fullName>
    </submittedName>
</protein>
<dbReference type="Gene3D" id="3.20.20.70">
    <property type="entry name" value="Aldolase class I"/>
    <property type="match status" value="1"/>
</dbReference>
<dbReference type="OrthoDB" id="9810775at2"/>